<organism evidence="2 3">
    <name type="scientific">Pseudomonas lundensis</name>
    <dbReference type="NCBI Taxonomy" id="86185"/>
    <lineage>
        <taxon>Bacteria</taxon>
        <taxon>Pseudomonadati</taxon>
        <taxon>Pseudomonadota</taxon>
        <taxon>Gammaproteobacteria</taxon>
        <taxon>Pseudomonadales</taxon>
        <taxon>Pseudomonadaceae</taxon>
        <taxon>Pseudomonas</taxon>
    </lineage>
</organism>
<name>A0AAX2HBJ3_9PSED</name>
<dbReference type="EMBL" id="OBKZ01000046">
    <property type="protein sequence ID" value="SOB54401.1"/>
    <property type="molecule type" value="Genomic_DNA"/>
</dbReference>
<gene>
    <name evidence="2" type="ORF">PLUA15_500069</name>
</gene>
<evidence type="ECO:0000313" key="3">
    <source>
        <dbReference type="Proteomes" id="UP000219564"/>
    </source>
</evidence>
<dbReference type="Pfam" id="PF14341">
    <property type="entry name" value="PilX_N"/>
    <property type="match status" value="1"/>
</dbReference>
<dbReference type="AlphaFoldDB" id="A0AAX2HBJ3"/>
<feature type="domain" description="Type 4 fimbrial biogenesis protein PilX N-terminal" evidence="1">
    <location>
        <begin position="9"/>
        <end position="58"/>
    </location>
</feature>
<accession>A0AAX2HBJ3</accession>
<dbReference type="RefSeq" id="WP_097192659.1">
    <property type="nucleotide sequence ID" value="NZ_OBKZ01000046.1"/>
</dbReference>
<proteinExistence type="predicted"/>
<dbReference type="InterPro" id="IPR025746">
    <property type="entry name" value="PilX_N_dom"/>
</dbReference>
<evidence type="ECO:0000313" key="2">
    <source>
        <dbReference type="EMBL" id="SOB54401.1"/>
    </source>
</evidence>
<protein>
    <submittedName>
        <fullName evidence="2">Type IV pilus assembly protein PilX</fullName>
    </submittedName>
</protein>
<sequence length="180" mass="19608">MPPVLRSQKGMVLLASLVFLMVLGFLGLSAMESAGQQEKMAGAIRAANQSFQGAEAAMHVGETWLQAHWSGMAECASPIRCAPPVAARSQRSPGLDPQSGINWVQTQDGLYGIQFLGLSIPLSQSEKDGSVYLYRITGIGLRGLSRTVLESVYARHQAVQDGEAGPVRQHFRRVMWRQIQ</sequence>
<reference evidence="2 3" key="1">
    <citation type="submission" date="2017-08" db="EMBL/GenBank/DDBJ databases">
        <authorList>
            <person name="Chaillou S."/>
        </authorList>
    </citation>
    <scope>NUCLEOTIDE SEQUENCE [LARGE SCALE GENOMIC DNA]</scope>
    <source>
        <strain evidence="2 3">MFPA15A1205</strain>
    </source>
</reference>
<comment type="caution">
    <text evidence="2">The sequence shown here is derived from an EMBL/GenBank/DDBJ whole genome shotgun (WGS) entry which is preliminary data.</text>
</comment>
<dbReference type="Proteomes" id="UP000219564">
    <property type="component" value="Unassembled WGS sequence"/>
</dbReference>
<evidence type="ECO:0000259" key="1">
    <source>
        <dbReference type="Pfam" id="PF14341"/>
    </source>
</evidence>